<evidence type="ECO:0000256" key="2">
    <source>
        <dbReference type="SAM" id="MobiDB-lite"/>
    </source>
</evidence>
<reference evidence="4 5" key="1">
    <citation type="journal article" date="2024" name="Commun. Biol.">
        <title>Comparative genomic analysis of thermophilic fungi reveals convergent evolutionary adaptations and gene losses.</title>
        <authorList>
            <person name="Steindorff A.S."/>
            <person name="Aguilar-Pontes M.V."/>
            <person name="Robinson A.J."/>
            <person name="Andreopoulos B."/>
            <person name="LaButti K."/>
            <person name="Kuo A."/>
            <person name="Mondo S."/>
            <person name="Riley R."/>
            <person name="Otillar R."/>
            <person name="Haridas S."/>
            <person name="Lipzen A."/>
            <person name="Grimwood J."/>
            <person name="Schmutz J."/>
            <person name="Clum A."/>
            <person name="Reid I.D."/>
            <person name="Moisan M.C."/>
            <person name="Butler G."/>
            <person name="Nguyen T.T.M."/>
            <person name="Dewar K."/>
            <person name="Conant G."/>
            <person name="Drula E."/>
            <person name="Henrissat B."/>
            <person name="Hansel C."/>
            <person name="Singer S."/>
            <person name="Hutchinson M.I."/>
            <person name="de Vries R.P."/>
            <person name="Natvig D.O."/>
            <person name="Powell A.J."/>
            <person name="Tsang A."/>
            <person name="Grigoriev I.V."/>
        </authorList>
    </citation>
    <scope>NUCLEOTIDE SEQUENCE [LARGE SCALE GENOMIC DNA]</scope>
    <source>
        <strain evidence="4 5">CBS 494.80</strain>
    </source>
</reference>
<keyword evidence="1" id="KW-0175">Coiled coil</keyword>
<dbReference type="EMBL" id="JAZHXI010000017">
    <property type="protein sequence ID" value="KAL2062390.1"/>
    <property type="molecule type" value="Genomic_DNA"/>
</dbReference>
<accession>A0ABR4BXR1</accession>
<protein>
    <submittedName>
        <fullName evidence="4">Uncharacterized protein</fullName>
    </submittedName>
</protein>
<evidence type="ECO:0000256" key="3">
    <source>
        <dbReference type="SAM" id="Phobius"/>
    </source>
</evidence>
<feature type="compositionally biased region" description="Low complexity" evidence="2">
    <location>
        <begin position="603"/>
        <end position="617"/>
    </location>
</feature>
<feature type="compositionally biased region" description="Acidic residues" evidence="2">
    <location>
        <begin position="436"/>
        <end position="445"/>
    </location>
</feature>
<feature type="region of interest" description="Disordered" evidence="2">
    <location>
        <begin position="389"/>
        <end position="411"/>
    </location>
</feature>
<feature type="transmembrane region" description="Helical" evidence="3">
    <location>
        <begin position="699"/>
        <end position="720"/>
    </location>
</feature>
<evidence type="ECO:0000313" key="5">
    <source>
        <dbReference type="Proteomes" id="UP001595075"/>
    </source>
</evidence>
<feature type="region of interest" description="Disordered" evidence="2">
    <location>
        <begin position="595"/>
        <end position="669"/>
    </location>
</feature>
<organism evidence="4 5">
    <name type="scientific">Oculimacula yallundae</name>
    <dbReference type="NCBI Taxonomy" id="86028"/>
    <lineage>
        <taxon>Eukaryota</taxon>
        <taxon>Fungi</taxon>
        <taxon>Dikarya</taxon>
        <taxon>Ascomycota</taxon>
        <taxon>Pezizomycotina</taxon>
        <taxon>Leotiomycetes</taxon>
        <taxon>Helotiales</taxon>
        <taxon>Ploettnerulaceae</taxon>
        <taxon>Oculimacula</taxon>
    </lineage>
</organism>
<comment type="caution">
    <text evidence="4">The sequence shown here is derived from an EMBL/GenBank/DDBJ whole genome shotgun (WGS) entry which is preliminary data.</text>
</comment>
<feature type="coiled-coil region" evidence="1">
    <location>
        <begin position="164"/>
        <end position="233"/>
    </location>
</feature>
<keyword evidence="3" id="KW-0472">Membrane</keyword>
<sequence length="788" mass="85982">MANQSPFTFPSGGGFSFAAPGPSFLQSKHDALQSKYEELEKKFVDLQTNLGDTQYTLQKRISAHDFAIAEKTSAVDAKEAAERELATAHRVLNGAIRSMNAMEFAIATMVELPEPDEEEIGPLSHDESSDESDASDTSYESEEPYSTHDGGTQTDEDSEAALIKKNMDQKIADLEKELDETRKERNKLASDRQTDLDYIDRAETSQQEAVQAQEKAEATTADYKVQVDALKKQEKENDKHITAMEKKLSNQMETNELDKKEAQRFLEHNEFLKEKLAASEALVQWYKDEADKIVVQSSAVLKQEKKFKQENTTQKSEIDSLGDQIKESAHFAPDLFRHQAILETALAQINETMDEIPPLQLHPEAYEAPAGVPAASANLGDELEDLTFGSSSELSSEDGIDADGTAADGGENDQEAEADELFGYTSDESSTSAPLEIEDDGEDENITITVDPIEIEKVISEATVTRFEVEVPVVVEVETEEGGPAPGPTGPAPAVPGAVVYLPGPVVTVPGPVVYVPGPAPAPVIITQTQDRYFYFERPVHSWLHVERDFTILLAALFANTFGIFFPWIVQEIRGVAPITFDPIPVRFDYNAQDPAAGTQGVAGPADGDAPGSDPSDQTFGPLGSPGEAPDLSNMLGPLTPSPDNREGIPPGPQSSPKPAGNGFAAPIIDAGAPPPPPPIVTAEPGFWDIFATRPLPGIWSTLLLLLLHLVVYYFVYISFSTYYERNLWLAANDATRAYLHSIMGLRYTDGMLRKMFSESWAGGIDVSLVRILTYTGLFQVQAFKMAG</sequence>
<proteinExistence type="predicted"/>
<keyword evidence="5" id="KW-1185">Reference proteome</keyword>
<evidence type="ECO:0000313" key="4">
    <source>
        <dbReference type="EMBL" id="KAL2062390.1"/>
    </source>
</evidence>
<keyword evidence="3" id="KW-1133">Transmembrane helix</keyword>
<evidence type="ECO:0000256" key="1">
    <source>
        <dbReference type="SAM" id="Coils"/>
    </source>
</evidence>
<gene>
    <name evidence="4" type="ORF">VTL71DRAFT_6656</name>
</gene>
<feature type="region of interest" description="Disordered" evidence="2">
    <location>
        <begin position="423"/>
        <end position="446"/>
    </location>
</feature>
<keyword evidence="3" id="KW-0812">Transmembrane</keyword>
<name>A0ABR4BXR1_9HELO</name>
<dbReference type="Proteomes" id="UP001595075">
    <property type="component" value="Unassembled WGS sequence"/>
</dbReference>
<feature type="region of interest" description="Disordered" evidence="2">
    <location>
        <begin position="115"/>
        <end position="156"/>
    </location>
</feature>
<feature type="compositionally biased region" description="Acidic residues" evidence="2">
    <location>
        <begin position="128"/>
        <end position="143"/>
    </location>
</feature>